<comment type="caution">
    <text evidence="1">The sequence shown here is derived from an EMBL/GenBank/DDBJ whole genome shotgun (WGS) entry which is preliminary data.</text>
</comment>
<keyword evidence="2" id="KW-1185">Reference proteome</keyword>
<protein>
    <submittedName>
        <fullName evidence="1">Uncharacterized protein</fullName>
    </submittedName>
</protein>
<gene>
    <name evidence="1" type="ORF">HPB50_021727</name>
</gene>
<sequence>MLRLARLASSLGGHCDYDEACAFSVTHSSCQSNECRCLDGHEPDAHATKCTPTSLDDCVFLIRKKLIR</sequence>
<evidence type="ECO:0000313" key="2">
    <source>
        <dbReference type="Proteomes" id="UP000821845"/>
    </source>
</evidence>
<name>A0ACB7SAT5_HYAAI</name>
<evidence type="ECO:0000313" key="1">
    <source>
        <dbReference type="EMBL" id="KAH6931034.1"/>
    </source>
</evidence>
<accession>A0ACB7SAT5</accession>
<proteinExistence type="predicted"/>
<reference evidence="1" key="1">
    <citation type="submission" date="2020-05" db="EMBL/GenBank/DDBJ databases">
        <title>Large-scale comparative analyses of tick genomes elucidate their genetic diversity and vector capacities.</title>
        <authorList>
            <person name="Jia N."/>
            <person name="Wang J."/>
            <person name="Shi W."/>
            <person name="Du L."/>
            <person name="Sun Y."/>
            <person name="Zhan W."/>
            <person name="Jiang J."/>
            <person name="Wang Q."/>
            <person name="Zhang B."/>
            <person name="Ji P."/>
            <person name="Sakyi L.B."/>
            <person name="Cui X."/>
            <person name="Yuan T."/>
            <person name="Jiang B."/>
            <person name="Yang W."/>
            <person name="Lam T.T.-Y."/>
            <person name="Chang Q."/>
            <person name="Ding S."/>
            <person name="Wang X."/>
            <person name="Zhu J."/>
            <person name="Ruan X."/>
            <person name="Zhao L."/>
            <person name="Wei J."/>
            <person name="Que T."/>
            <person name="Du C."/>
            <person name="Cheng J."/>
            <person name="Dai P."/>
            <person name="Han X."/>
            <person name="Huang E."/>
            <person name="Gao Y."/>
            <person name="Liu J."/>
            <person name="Shao H."/>
            <person name="Ye R."/>
            <person name="Li L."/>
            <person name="Wei W."/>
            <person name="Wang X."/>
            <person name="Wang C."/>
            <person name="Yang T."/>
            <person name="Huo Q."/>
            <person name="Li W."/>
            <person name="Guo W."/>
            <person name="Chen H."/>
            <person name="Zhou L."/>
            <person name="Ni X."/>
            <person name="Tian J."/>
            <person name="Zhou Y."/>
            <person name="Sheng Y."/>
            <person name="Liu T."/>
            <person name="Pan Y."/>
            <person name="Xia L."/>
            <person name="Li J."/>
            <person name="Zhao F."/>
            <person name="Cao W."/>
        </authorList>
    </citation>
    <scope>NUCLEOTIDE SEQUENCE</scope>
    <source>
        <strain evidence="1">Hyas-2018</strain>
    </source>
</reference>
<dbReference type="Proteomes" id="UP000821845">
    <property type="component" value="Chromosome 5"/>
</dbReference>
<dbReference type="EMBL" id="CM023485">
    <property type="protein sequence ID" value="KAH6931034.1"/>
    <property type="molecule type" value="Genomic_DNA"/>
</dbReference>
<organism evidence="1 2">
    <name type="scientific">Hyalomma asiaticum</name>
    <name type="common">Tick</name>
    <dbReference type="NCBI Taxonomy" id="266040"/>
    <lineage>
        <taxon>Eukaryota</taxon>
        <taxon>Metazoa</taxon>
        <taxon>Ecdysozoa</taxon>
        <taxon>Arthropoda</taxon>
        <taxon>Chelicerata</taxon>
        <taxon>Arachnida</taxon>
        <taxon>Acari</taxon>
        <taxon>Parasitiformes</taxon>
        <taxon>Ixodida</taxon>
        <taxon>Ixodoidea</taxon>
        <taxon>Ixodidae</taxon>
        <taxon>Hyalomminae</taxon>
        <taxon>Hyalomma</taxon>
    </lineage>
</organism>